<organism evidence="12 13">
    <name type="scientific">Rhodocista pekingensis</name>
    <dbReference type="NCBI Taxonomy" id="201185"/>
    <lineage>
        <taxon>Bacteria</taxon>
        <taxon>Pseudomonadati</taxon>
        <taxon>Pseudomonadota</taxon>
        <taxon>Alphaproteobacteria</taxon>
        <taxon>Rhodospirillales</taxon>
        <taxon>Azospirillaceae</taxon>
        <taxon>Rhodocista</taxon>
    </lineage>
</organism>
<dbReference type="Pfam" id="PF02386">
    <property type="entry name" value="TrkH"/>
    <property type="match status" value="1"/>
</dbReference>
<name>A0ABW2KX93_9PROT</name>
<feature type="transmembrane region" description="Helical" evidence="11">
    <location>
        <begin position="331"/>
        <end position="352"/>
    </location>
</feature>
<evidence type="ECO:0000256" key="7">
    <source>
        <dbReference type="ARBA" id="ARBA00022989"/>
    </source>
</evidence>
<feature type="transmembrane region" description="Helical" evidence="11">
    <location>
        <begin position="391"/>
        <end position="414"/>
    </location>
</feature>
<evidence type="ECO:0000256" key="11">
    <source>
        <dbReference type="SAM" id="Phobius"/>
    </source>
</evidence>
<proteinExistence type="inferred from homology"/>
<evidence type="ECO:0000256" key="8">
    <source>
        <dbReference type="ARBA" id="ARBA00023065"/>
    </source>
</evidence>
<dbReference type="InterPro" id="IPR003445">
    <property type="entry name" value="Cat_transpt"/>
</dbReference>
<feature type="transmembrane region" description="Helical" evidence="11">
    <location>
        <begin position="178"/>
        <end position="201"/>
    </location>
</feature>
<keyword evidence="3 10" id="KW-1003">Cell membrane</keyword>
<keyword evidence="8 10" id="KW-0406">Ion transport</keyword>
<keyword evidence="6 10" id="KW-0630">Potassium</keyword>
<keyword evidence="9 10" id="KW-0472">Membrane</keyword>
<dbReference type="PANTHER" id="PTHR32024:SF3">
    <property type="entry name" value="TRK SYSTEM POTASSIUM UPTAKE PROTEIN"/>
    <property type="match status" value="1"/>
</dbReference>
<protein>
    <recommendedName>
        <fullName evidence="10">Trk system potassium uptake protein</fullName>
    </recommendedName>
</protein>
<dbReference type="EMBL" id="JBHTCM010000010">
    <property type="protein sequence ID" value="MFC7333649.1"/>
    <property type="molecule type" value="Genomic_DNA"/>
</dbReference>
<evidence type="ECO:0000256" key="1">
    <source>
        <dbReference type="ARBA" id="ARBA00004651"/>
    </source>
</evidence>
<dbReference type="RefSeq" id="WP_377358861.1">
    <property type="nucleotide sequence ID" value="NZ_JBHTCM010000010.1"/>
</dbReference>
<evidence type="ECO:0000256" key="3">
    <source>
        <dbReference type="ARBA" id="ARBA00022475"/>
    </source>
</evidence>
<evidence type="ECO:0000256" key="5">
    <source>
        <dbReference type="ARBA" id="ARBA00022692"/>
    </source>
</evidence>
<gene>
    <name evidence="12" type="ORF">ACFQPS_10785</name>
</gene>
<keyword evidence="13" id="KW-1185">Reference proteome</keyword>
<comment type="caution">
    <text evidence="12">The sequence shown here is derived from an EMBL/GenBank/DDBJ whole genome shotgun (WGS) entry which is preliminary data.</text>
</comment>
<keyword evidence="5 11" id="KW-0812">Transmembrane</keyword>
<evidence type="ECO:0000256" key="4">
    <source>
        <dbReference type="ARBA" id="ARBA00022538"/>
    </source>
</evidence>
<feature type="transmembrane region" description="Helical" evidence="11">
    <location>
        <begin position="457"/>
        <end position="477"/>
    </location>
</feature>
<feature type="transmembrane region" description="Helical" evidence="11">
    <location>
        <begin position="9"/>
        <end position="27"/>
    </location>
</feature>
<feature type="transmembrane region" description="Helical" evidence="11">
    <location>
        <begin position="72"/>
        <end position="93"/>
    </location>
</feature>
<feature type="transmembrane region" description="Helical" evidence="11">
    <location>
        <begin position="135"/>
        <end position="157"/>
    </location>
</feature>
<evidence type="ECO:0000256" key="6">
    <source>
        <dbReference type="ARBA" id="ARBA00022958"/>
    </source>
</evidence>
<comment type="similarity">
    <text evidence="10">Belongs to the TrkH potassium transport family.</text>
</comment>
<keyword evidence="7 11" id="KW-1133">Transmembrane helix</keyword>
<comment type="function">
    <text evidence="10">Low-affinity potassium transport system. Interacts with Trk system potassium uptake protein TrkA.</text>
</comment>
<sequence length="484" mass="52067">MAVLDVRPILYVIGYLLIVLAGAMLVPMSADLAAGSPDWQVFAVSGALTLFFAVLLVLTNRTHGISLNLRQTFVLTSLAWIIVCLFSSLPFMLSSLRLGFADAFFEAMSGLTTTGSTVITGLGDLPPGILLWRALLQWLGGIGIVGMGIVILPFLRVGGMQLFRSESSDKSDKVVPRASDLALAFCWIYLALTCICTAALMVSGMDAFDAICHAMAALSTGGFSTEDASVGYWREPAIHWTLIVFMILGSLPFVRYISLVRGDARTLVRDTQVRAFLGLLAVSSLGLALYLVLVQHMPAEEALRQATFNVVSVVTTTGFASADYTLWGSPAVALFFVLLFTGGCTGSTAGGVKIMRFEILWLTLWAQMTRLISPNRVIPLTYNGKPVDSDIILSVMSFITIYIGTMFVFTQLLAATGLDLVTAVTGVAQALGNVGPGLGTIIGPAGNFKPLEDEAKWILSLLMLMGRLELFTLLVMLSPSFWRT</sequence>
<dbReference type="Proteomes" id="UP001596456">
    <property type="component" value="Unassembled WGS sequence"/>
</dbReference>
<evidence type="ECO:0000313" key="13">
    <source>
        <dbReference type="Proteomes" id="UP001596456"/>
    </source>
</evidence>
<evidence type="ECO:0000256" key="9">
    <source>
        <dbReference type="ARBA" id="ARBA00023136"/>
    </source>
</evidence>
<evidence type="ECO:0000256" key="2">
    <source>
        <dbReference type="ARBA" id="ARBA00022448"/>
    </source>
</evidence>
<evidence type="ECO:0000256" key="10">
    <source>
        <dbReference type="PIRNR" id="PIRNR006247"/>
    </source>
</evidence>
<dbReference type="PANTHER" id="PTHR32024">
    <property type="entry name" value="TRK SYSTEM POTASSIUM UPTAKE PROTEIN TRKG-RELATED"/>
    <property type="match status" value="1"/>
</dbReference>
<comment type="subcellular location">
    <subcellularLocation>
        <location evidence="10">Cell inner membrane</location>
        <topology evidence="10">Multi-pass membrane protein</topology>
    </subcellularLocation>
    <subcellularLocation>
        <location evidence="1">Cell membrane</location>
        <topology evidence="1">Multi-pass membrane protein</topology>
    </subcellularLocation>
</comment>
<keyword evidence="2 10" id="KW-0813">Transport</keyword>
<reference evidence="13" key="1">
    <citation type="journal article" date="2019" name="Int. J. Syst. Evol. Microbiol.">
        <title>The Global Catalogue of Microorganisms (GCM) 10K type strain sequencing project: providing services to taxonomists for standard genome sequencing and annotation.</title>
        <authorList>
            <consortium name="The Broad Institute Genomics Platform"/>
            <consortium name="The Broad Institute Genome Sequencing Center for Infectious Disease"/>
            <person name="Wu L."/>
            <person name="Ma J."/>
        </authorList>
    </citation>
    <scope>NUCLEOTIDE SEQUENCE [LARGE SCALE GENOMIC DNA]</scope>
    <source>
        <strain evidence="13">CGMCC 1.16275</strain>
    </source>
</reference>
<dbReference type="PIRSF" id="PIRSF006247">
    <property type="entry name" value="TrkH"/>
    <property type="match status" value="1"/>
</dbReference>
<keyword evidence="10" id="KW-0997">Cell inner membrane</keyword>
<evidence type="ECO:0000313" key="12">
    <source>
        <dbReference type="EMBL" id="MFC7333649.1"/>
    </source>
</evidence>
<accession>A0ABW2KX93</accession>
<feature type="transmembrane region" description="Helical" evidence="11">
    <location>
        <begin position="237"/>
        <end position="254"/>
    </location>
</feature>
<keyword evidence="4 10" id="KW-0633">Potassium transport</keyword>
<dbReference type="InterPro" id="IPR004772">
    <property type="entry name" value="TrkH"/>
</dbReference>
<feature type="transmembrane region" description="Helical" evidence="11">
    <location>
        <begin position="275"/>
        <end position="293"/>
    </location>
</feature>
<feature type="transmembrane region" description="Helical" evidence="11">
    <location>
        <begin position="39"/>
        <end position="60"/>
    </location>
</feature>